<dbReference type="EC" id="7.1.1.-" evidence="1"/>
<dbReference type="GO" id="GO:0051287">
    <property type="term" value="F:NAD binding"/>
    <property type="evidence" value="ECO:0007669"/>
    <property type="project" value="InterPro"/>
</dbReference>
<protein>
    <recommendedName>
        <fullName evidence="1">NADH-quinone oxidoreductase subunit D</fullName>
        <ecNumber evidence="1">7.1.1.-</ecNumber>
    </recommendedName>
    <alternativeName>
        <fullName evidence="1">NADH dehydrogenase I subunit D</fullName>
    </alternativeName>
    <alternativeName>
        <fullName evidence="1">NDH-1 subunit D</fullName>
    </alternativeName>
</protein>
<dbReference type="InterPro" id="IPR029014">
    <property type="entry name" value="NiFe-Hase_large"/>
</dbReference>
<dbReference type="Pfam" id="PF00346">
    <property type="entry name" value="Complex1_49kDa"/>
    <property type="match status" value="1"/>
</dbReference>
<keyword evidence="1" id="KW-0520">NAD</keyword>
<keyword evidence="1" id="KW-1278">Translocase</keyword>
<dbReference type="STRING" id="39841.SAMN05660836_01843"/>
<keyword evidence="4" id="KW-1185">Reference proteome</keyword>
<dbReference type="GO" id="GO:0005886">
    <property type="term" value="C:plasma membrane"/>
    <property type="evidence" value="ECO:0007669"/>
    <property type="project" value="UniProtKB-SubCell"/>
</dbReference>
<reference evidence="4" key="1">
    <citation type="submission" date="2016-10" db="EMBL/GenBank/DDBJ databases">
        <authorList>
            <person name="Varghese N."/>
            <person name="Submissions S."/>
        </authorList>
    </citation>
    <scope>NUCLEOTIDE SEQUENCE [LARGE SCALE GENOMIC DNA]</scope>
    <source>
        <strain evidence="4">DSM 9990</strain>
    </source>
</reference>
<dbReference type="GO" id="GO:0050136">
    <property type="term" value="F:NADH dehydrogenase (quinone) (non-electrogenic) activity"/>
    <property type="evidence" value="ECO:0007669"/>
    <property type="project" value="UniProtKB-UniRule"/>
</dbReference>
<keyword evidence="1" id="KW-0874">Quinone</keyword>
<dbReference type="EMBL" id="FOUU01000006">
    <property type="protein sequence ID" value="SFM89316.1"/>
    <property type="molecule type" value="Genomic_DNA"/>
</dbReference>
<keyword evidence="1" id="KW-0813">Transport</keyword>
<sequence>MTVPATNDQKGQNRQEMILNMGPQHPSTHGVLRLILHLEGEVVQRVIPVIGYLHRGIEKLGEYNTYIKNIVFTDRLDYTSGMCNNLAYALAVEKLCGIEVPERARVIRVIMAELNRIAAHLLWLGTYAIDIGAITPFFYCFREREKILDMFEMVSGQRLTPSYICIGGVRKDITDRFREALSVFVDTFETYLKDYEGLLTKNPIWVSRLRDVAVLPREDAINWGATGPVLRASGVQFDFRKAKPYCGYENYEFDIPYGTRGDCYDRYMVRVEEMRQSLRIIRQAMKDIPDGPVRADVPYIVMPDKEAVLTDIEALIKHFKIASGLFQIPKGEVYSSVENPKGELGFYIVSDGSSRPYRMRIKSSCFVNLSALPFMVEGKHMVADVVAALGSIDIVLGEVDR</sequence>
<dbReference type="Proteomes" id="UP000199611">
    <property type="component" value="Unassembled WGS sequence"/>
</dbReference>
<keyword evidence="1" id="KW-0830">Ubiquinone</keyword>
<comment type="function">
    <text evidence="1">NDH-1 shuttles electrons from NADH, via FMN and iron-sulfur (Fe-S) centers, to quinones in the respiratory chain. The immediate electron acceptor for the enzyme in this species is believed to be ubiquinone. Couples the redox reaction to proton translocation (for every two electrons transferred, four hydrogen ions are translocated across the cytoplasmic membrane), and thus conserves the redox energy in a proton gradient.</text>
</comment>
<feature type="domain" description="NADH-quinone oxidoreductase subunit D" evidence="2">
    <location>
        <begin position="130"/>
        <end position="401"/>
    </location>
</feature>
<dbReference type="PANTHER" id="PTHR11993">
    <property type="entry name" value="NADH-UBIQUINONE OXIDOREDUCTASE 49 KDA SUBUNIT"/>
    <property type="match status" value="1"/>
</dbReference>
<keyword evidence="1" id="KW-1003">Cell membrane</keyword>
<comment type="similarity">
    <text evidence="1">Belongs to the complex I 49 kDa subunit family.</text>
</comment>
<dbReference type="Gene3D" id="1.10.645.10">
    <property type="entry name" value="Cytochrome-c3 Hydrogenase, chain B"/>
    <property type="match status" value="1"/>
</dbReference>
<comment type="catalytic activity">
    <reaction evidence="1">
        <text>a quinone + NADH + 5 H(+)(in) = a quinol + NAD(+) + 4 H(+)(out)</text>
        <dbReference type="Rhea" id="RHEA:57888"/>
        <dbReference type="ChEBI" id="CHEBI:15378"/>
        <dbReference type="ChEBI" id="CHEBI:24646"/>
        <dbReference type="ChEBI" id="CHEBI:57540"/>
        <dbReference type="ChEBI" id="CHEBI:57945"/>
        <dbReference type="ChEBI" id="CHEBI:132124"/>
    </reaction>
</comment>
<dbReference type="HAMAP" id="MF_01358">
    <property type="entry name" value="NDH1_NuoD"/>
    <property type="match status" value="1"/>
</dbReference>
<comment type="subcellular location">
    <subcellularLocation>
        <location evidence="1">Cell membrane</location>
        <topology evidence="1">Peripheral membrane protein</topology>
        <orientation evidence="1">Cytoplasmic side</orientation>
    </subcellularLocation>
</comment>
<dbReference type="AlphaFoldDB" id="A0A1I4UK23"/>
<evidence type="ECO:0000313" key="3">
    <source>
        <dbReference type="EMBL" id="SFM89316.1"/>
    </source>
</evidence>
<accession>A0A1I4UK23</accession>
<name>A0A1I4UK23_9BACT</name>
<dbReference type="InterPro" id="IPR022885">
    <property type="entry name" value="NDH1_su_D/H"/>
</dbReference>
<dbReference type="SUPFAM" id="SSF56762">
    <property type="entry name" value="HydB/Nqo4-like"/>
    <property type="match status" value="1"/>
</dbReference>
<keyword evidence="1" id="KW-0472">Membrane</keyword>
<gene>
    <name evidence="1" type="primary">nuoD</name>
    <name evidence="3" type="ORF">SAMN05660836_01843</name>
</gene>
<evidence type="ECO:0000256" key="1">
    <source>
        <dbReference type="HAMAP-Rule" id="MF_01358"/>
    </source>
</evidence>
<comment type="subunit">
    <text evidence="1">NDH-1 is composed of 14 different subunits. Subunits NuoB, C, D, E, F, and G constitute the peripheral sector of the complex.</text>
</comment>
<dbReference type="PANTHER" id="PTHR11993:SF10">
    <property type="entry name" value="NADH DEHYDROGENASE [UBIQUINONE] IRON-SULFUR PROTEIN 2, MITOCHONDRIAL"/>
    <property type="match status" value="1"/>
</dbReference>
<organism evidence="3 4">
    <name type="scientific">Thermodesulforhabdus norvegica</name>
    <dbReference type="NCBI Taxonomy" id="39841"/>
    <lineage>
        <taxon>Bacteria</taxon>
        <taxon>Pseudomonadati</taxon>
        <taxon>Thermodesulfobacteriota</taxon>
        <taxon>Syntrophobacteria</taxon>
        <taxon>Syntrophobacterales</taxon>
        <taxon>Thermodesulforhabdaceae</taxon>
        <taxon>Thermodesulforhabdus</taxon>
    </lineage>
</organism>
<dbReference type="InterPro" id="IPR001135">
    <property type="entry name" value="NADH_Q_OxRdtase_suD"/>
</dbReference>
<evidence type="ECO:0000313" key="4">
    <source>
        <dbReference type="Proteomes" id="UP000199611"/>
    </source>
</evidence>
<evidence type="ECO:0000259" key="2">
    <source>
        <dbReference type="Pfam" id="PF00346"/>
    </source>
</evidence>
<dbReference type="NCBIfam" id="TIGR01962">
    <property type="entry name" value="NuoD"/>
    <property type="match status" value="1"/>
</dbReference>
<dbReference type="NCBIfam" id="NF004739">
    <property type="entry name" value="PRK06075.1"/>
    <property type="match status" value="1"/>
</dbReference>
<proteinExistence type="inferred from homology"/>
<dbReference type="OrthoDB" id="9801496at2"/>
<dbReference type="GO" id="GO:0048038">
    <property type="term" value="F:quinone binding"/>
    <property type="evidence" value="ECO:0007669"/>
    <property type="project" value="UniProtKB-KW"/>
</dbReference>